<evidence type="ECO:0000256" key="8">
    <source>
        <dbReference type="SAM" id="SignalP"/>
    </source>
</evidence>
<proteinExistence type="inferred from homology"/>
<dbReference type="Pfam" id="PF00884">
    <property type="entry name" value="Sulfatase"/>
    <property type="match status" value="1"/>
</dbReference>
<evidence type="ECO:0000256" key="3">
    <source>
        <dbReference type="ARBA" id="ARBA00022723"/>
    </source>
</evidence>
<reference evidence="10 11" key="1">
    <citation type="journal article" date="2016" name="Int. J. Syst. Evol. Microbiol.">
        <title>Polaribacter haliotis sp. nov., isolated from the gut of abalone Haliotis discus hannai.</title>
        <authorList>
            <person name="Kim Y.O."/>
            <person name="Park I.S."/>
            <person name="Park S."/>
            <person name="Nam B.H."/>
            <person name="Park J.M."/>
            <person name="Kim D.G."/>
            <person name="Yoon J.H."/>
        </authorList>
    </citation>
    <scope>NUCLEOTIDE SEQUENCE [LARGE SCALE GENOMIC DNA]</scope>
    <source>
        <strain evidence="10 11">KCTC 52418</strain>
    </source>
</reference>
<sequence>MKKITLLFAFCLSVAAFAQDKPNILIIHTDDLGYHDLSITGSQLYNTDNIDQLAKESVSFANAYSSYPRCTPSRYGMITGTYPVNEDKGWLGGVPEDKNFVKQFNNAGYNTSYVGKWHLGNGDSAPDKFGFSHIYAAGEAGGIASRHYPFNIDAKGKKGKYYVPNVQEDGKEGDYASDLLTDATIKFIKNNPKNEPFLAVLAYYAVHTPIEAKPEDEARNKEQLKNIDFGNTPEYIKEGEGRRKMRQDDAAYAGMVENVDENVGRLLKALKELNIDKNTIIVFSSDHGGLSNDGNKNERHLATTNLPLKAGKGHLYEGGIRVPLFVKWTDKIAPKQDNSSIILGMDVFPTLLDLAIDKKVEGVDGKSYAKVLKGKEAWQDRTVFWISRKARPHSTGDSNAAVVRSGDYKLIQFLDTEKIELYNLKNDIGEGNNLATSNPKKAAELLKTLEQWKEEYLVPEKLNVQKMNPNRKKGKKKGKKEKNDKKGKNKGKNKKKKNKD</sequence>
<comment type="similarity">
    <text evidence="2">Belongs to the sulfatase family.</text>
</comment>
<dbReference type="PANTHER" id="PTHR42693">
    <property type="entry name" value="ARYLSULFATASE FAMILY MEMBER"/>
    <property type="match status" value="1"/>
</dbReference>
<evidence type="ECO:0000256" key="2">
    <source>
        <dbReference type="ARBA" id="ARBA00008779"/>
    </source>
</evidence>
<dbReference type="GO" id="GO:0046872">
    <property type="term" value="F:metal ion binding"/>
    <property type="evidence" value="ECO:0007669"/>
    <property type="project" value="UniProtKB-KW"/>
</dbReference>
<comment type="cofactor">
    <cofactor evidence="1">
        <name>Ca(2+)</name>
        <dbReference type="ChEBI" id="CHEBI:29108"/>
    </cofactor>
</comment>
<accession>A0A7L8AJ31</accession>
<dbReference type="OrthoDB" id="1390125at2"/>
<dbReference type="PANTHER" id="PTHR42693:SF42">
    <property type="entry name" value="ARYLSULFATASE G"/>
    <property type="match status" value="1"/>
</dbReference>
<keyword evidence="11" id="KW-1185">Reference proteome</keyword>
<dbReference type="Proteomes" id="UP000516764">
    <property type="component" value="Chromosome"/>
</dbReference>
<evidence type="ECO:0000313" key="10">
    <source>
        <dbReference type="EMBL" id="QOD61977.1"/>
    </source>
</evidence>
<evidence type="ECO:0000259" key="9">
    <source>
        <dbReference type="Pfam" id="PF00884"/>
    </source>
</evidence>
<dbReference type="Gene3D" id="3.40.720.10">
    <property type="entry name" value="Alkaline Phosphatase, subunit A"/>
    <property type="match status" value="1"/>
</dbReference>
<feature type="chain" id="PRO_5032952054" evidence="8">
    <location>
        <begin position="19"/>
        <end position="500"/>
    </location>
</feature>
<evidence type="ECO:0000256" key="7">
    <source>
        <dbReference type="SAM" id="MobiDB-lite"/>
    </source>
</evidence>
<dbReference type="SUPFAM" id="SSF53649">
    <property type="entry name" value="Alkaline phosphatase-like"/>
    <property type="match status" value="1"/>
</dbReference>
<dbReference type="InterPro" id="IPR000917">
    <property type="entry name" value="Sulfatase_N"/>
</dbReference>
<protein>
    <submittedName>
        <fullName evidence="10">Sulfatase</fullName>
    </submittedName>
</protein>
<evidence type="ECO:0000256" key="5">
    <source>
        <dbReference type="ARBA" id="ARBA00022801"/>
    </source>
</evidence>
<feature type="domain" description="Sulfatase N-terminal" evidence="9">
    <location>
        <begin position="22"/>
        <end position="355"/>
    </location>
</feature>
<dbReference type="InterPro" id="IPR017850">
    <property type="entry name" value="Alkaline_phosphatase_core_sf"/>
</dbReference>
<evidence type="ECO:0000256" key="1">
    <source>
        <dbReference type="ARBA" id="ARBA00001913"/>
    </source>
</evidence>
<dbReference type="InterPro" id="IPR050738">
    <property type="entry name" value="Sulfatase"/>
</dbReference>
<organism evidence="10 11">
    <name type="scientific">Polaribacter haliotis</name>
    <dbReference type="NCBI Taxonomy" id="1888915"/>
    <lineage>
        <taxon>Bacteria</taxon>
        <taxon>Pseudomonadati</taxon>
        <taxon>Bacteroidota</taxon>
        <taxon>Flavobacteriia</taxon>
        <taxon>Flavobacteriales</taxon>
        <taxon>Flavobacteriaceae</taxon>
    </lineage>
</organism>
<evidence type="ECO:0000313" key="11">
    <source>
        <dbReference type="Proteomes" id="UP000516764"/>
    </source>
</evidence>
<evidence type="ECO:0000256" key="6">
    <source>
        <dbReference type="ARBA" id="ARBA00022837"/>
    </source>
</evidence>
<dbReference type="RefSeq" id="WP_088353157.1">
    <property type="nucleotide sequence ID" value="NZ_CP061813.1"/>
</dbReference>
<feature type="compositionally biased region" description="Basic residues" evidence="7">
    <location>
        <begin position="469"/>
        <end position="480"/>
    </location>
</feature>
<keyword evidence="4 8" id="KW-0732">Signal</keyword>
<evidence type="ECO:0000256" key="4">
    <source>
        <dbReference type="ARBA" id="ARBA00022729"/>
    </source>
</evidence>
<name>A0A7L8AJ31_9FLAO</name>
<dbReference type="CDD" id="cd16144">
    <property type="entry name" value="ARS_like"/>
    <property type="match status" value="1"/>
</dbReference>
<gene>
    <name evidence="10" type="ORF">H9I45_05910</name>
</gene>
<dbReference type="PROSITE" id="PS00149">
    <property type="entry name" value="SULFATASE_2"/>
    <property type="match status" value="1"/>
</dbReference>
<dbReference type="EMBL" id="CP061813">
    <property type="protein sequence ID" value="QOD61977.1"/>
    <property type="molecule type" value="Genomic_DNA"/>
</dbReference>
<keyword evidence="5" id="KW-0378">Hydrolase</keyword>
<dbReference type="GO" id="GO:0004065">
    <property type="term" value="F:arylsulfatase activity"/>
    <property type="evidence" value="ECO:0007669"/>
    <property type="project" value="TreeGrafter"/>
</dbReference>
<feature type="region of interest" description="Disordered" evidence="7">
    <location>
        <begin position="459"/>
        <end position="500"/>
    </location>
</feature>
<dbReference type="Gene3D" id="3.30.1120.10">
    <property type="match status" value="1"/>
</dbReference>
<dbReference type="InterPro" id="IPR024607">
    <property type="entry name" value="Sulfatase_CS"/>
</dbReference>
<keyword evidence="6" id="KW-0106">Calcium</keyword>
<feature type="compositionally biased region" description="Basic residues" evidence="7">
    <location>
        <begin position="487"/>
        <end position="500"/>
    </location>
</feature>
<feature type="signal peptide" evidence="8">
    <location>
        <begin position="1"/>
        <end position="18"/>
    </location>
</feature>
<dbReference type="AlphaFoldDB" id="A0A7L8AJ31"/>
<dbReference type="KEGG" id="phal:H9I45_05910"/>
<keyword evidence="3" id="KW-0479">Metal-binding</keyword>